<name>A0ABR9WLE4_9BACT</name>
<dbReference type="InterPro" id="IPR002471">
    <property type="entry name" value="Pept_S9_AS"/>
</dbReference>
<dbReference type="Pfam" id="PF02129">
    <property type="entry name" value="Peptidase_S15"/>
    <property type="match status" value="1"/>
</dbReference>
<keyword evidence="1 4" id="KW-0378">Hydrolase</keyword>
<accession>A0ABR9WLE4</accession>
<evidence type="ECO:0000313" key="4">
    <source>
        <dbReference type="EMBL" id="MBE9466247.1"/>
    </source>
</evidence>
<reference evidence="5" key="1">
    <citation type="submission" date="2023-07" db="EMBL/GenBank/DDBJ databases">
        <title>Dyadobacter sp. nov 'subterranea' isolated from contaminted grondwater.</title>
        <authorList>
            <person name="Szabo I."/>
            <person name="Al-Omari J."/>
            <person name="Szerdahelyi S.G."/>
            <person name="Rado J."/>
        </authorList>
    </citation>
    <scope>NUCLEOTIDE SEQUENCE [LARGE SCALE GENOMIC DNA]</scope>
    <source>
        <strain evidence="5">UP-52</strain>
    </source>
</reference>
<dbReference type="PANTHER" id="PTHR43265:SF1">
    <property type="entry name" value="ESTERASE ESTD"/>
    <property type="match status" value="1"/>
</dbReference>
<proteinExistence type="predicted"/>
<evidence type="ECO:0000256" key="2">
    <source>
        <dbReference type="SAM" id="SignalP"/>
    </source>
</evidence>
<keyword evidence="5" id="KW-1185">Reference proteome</keyword>
<feature type="chain" id="PRO_5047367023" evidence="2">
    <location>
        <begin position="20"/>
        <end position="467"/>
    </location>
</feature>
<protein>
    <submittedName>
        <fullName evidence="4">Alpha/beta fold hydrolase</fullName>
    </submittedName>
</protein>
<dbReference type="GO" id="GO:0016787">
    <property type="term" value="F:hydrolase activity"/>
    <property type="evidence" value="ECO:0007669"/>
    <property type="project" value="UniProtKB-KW"/>
</dbReference>
<dbReference type="InterPro" id="IPR029058">
    <property type="entry name" value="AB_hydrolase_fold"/>
</dbReference>
<evidence type="ECO:0000256" key="1">
    <source>
        <dbReference type="ARBA" id="ARBA00022801"/>
    </source>
</evidence>
<feature type="domain" description="Xaa-Pro dipeptidyl-peptidase-like" evidence="3">
    <location>
        <begin position="148"/>
        <end position="398"/>
    </location>
</feature>
<evidence type="ECO:0000313" key="5">
    <source>
        <dbReference type="Proteomes" id="UP000634134"/>
    </source>
</evidence>
<dbReference type="Gene3D" id="3.40.50.1820">
    <property type="entry name" value="alpha/beta hydrolase"/>
    <property type="match status" value="1"/>
</dbReference>
<evidence type="ECO:0000259" key="3">
    <source>
        <dbReference type="Pfam" id="PF02129"/>
    </source>
</evidence>
<dbReference type="Proteomes" id="UP000634134">
    <property type="component" value="Unassembled WGS sequence"/>
</dbReference>
<keyword evidence="2" id="KW-0732">Signal</keyword>
<organism evidence="4 5">
    <name type="scientific">Dyadobacter subterraneus</name>
    <dbReference type="NCBI Taxonomy" id="2773304"/>
    <lineage>
        <taxon>Bacteria</taxon>
        <taxon>Pseudomonadati</taxon>
        <taxon>Bacteroidota</taxon>
        <taxon>Cytophagia</taxon>
        <taxon>Cytophagales</taxon>
        <taxon>Spirosomataceae</taxon>
        <taxon>Dyadobacter</taxon>
    </lineage>
</organism>
<dbReference type="RefSeq" id="WP_194124486.1">
    <property type="nucleotide sequence ID" value="NZ_JACYGY010000002.1"/>
</dbReference>
<dbReference type="SUPFAM" id="SSF53474">
    <property type="entry name" value="alpha/beta-Hydrolases"/>
    <property type="match status" value="1"/>
</dbReference>
<dbReference type="InterPro" id="IPR000383">
    <property type="entry name" value="Xaa-Pro-like_dom"/>
</dbReference>
<dbReference type="InterPro" id="IPR053145">
    <property type="entry name" value="AB_hydrolase_Est10"/>
</dbReference>
<dbReference type="EMBL" id="JACYGY010000002">
    <property type="protein sequence ID" value="MBE9466247.1"/>
    <property type="molecule type" value="Genomic_DNA"/>
</dbReference>
<comment type="caution">
    <text evidence="4">The sequence shown here is derived from an EMBL/GenBank/DDBJ whole genome shotgun (WGS) entry which is preliminary data.</text>
</comment>
<dbReference type="PANTHER" id="PTHR43265">
    <property type="entry name" value="ESTERASE ESTD"/>
    <property type="match status" value="1"/>
</dbReference>
<dbReference type="PROSITE" id="PS00708">
    <property type="entry name" value="PRO_ENDOPEP_SER"/>
    <property type="match status" value="1"/>
</dbReference>
<feature type="signal peptide" evidence="2">
    <location>
        <begin position="1"/>
        <end position="19"/>
    </location>
</feature>
<sequence length="467" mass="51172">MKNTLLSAFLILISFTVFAQDISGQWNGILKLPGAQLRLVVNFTKTPTGFSATLDSPDQGANGIPVNTVDYSHPILKLTMTSLNAEYSGALDAENNFKGIFKQNGQAFPLDLSRKVIEKVAIVRPQDPVKPYPYYSEDVKFLNEKDKITLAGTLTLPKKEGNYPAVILISGSGPQNRDEELAGHKPFLVLSDYLTKNGIAVLRYDDRGTAQSTGDFALGTTKDFASDVESAIAYLKTRKEINNKKIGLIGHSEGGLIAPMVAVDSKDVAFIVLLAGPGLTGEDILIKQSRLIGKANGLSDDELNQADQTNKKIYGILKEKTDLNEIKKELTVIFDDALNQIPAANQPPAEQKTAYVSQAVNRIATPWFKFFVSYDPVPALEKVKCPVLAFNGEKDLQVPPKEDLETIKMALEKGGNKNVTTKLLPNLNHLFQESTTGSPTEYDKIEQTFSPVALIEISDWIKKTVLK</sequence>
<gene>
    <name evidence="4" type="ORF">IEE83_30640</name>
</gene>